<accession>A0ABM1AB46</accession>
<protein>
    <submittedName>
        <fullName evidence="4">Solute carrier family 5 member 4</fullName>
    </submittedName>
</protein>
<dbReference type="RefSeq" id="XP_012944328.1">
    <property type="nucleotide sequence ID" value="XM_013088874.1"/>
</dbReference>
<evidence type="ECO:0000313" key="4">
    <source>
        <dbReference type="RefSeq" id="XP_012944328.1"/>
    </source>
</evidence>
<reference evidence="4" key="1">
    <citation type="submission" date="2025-08" db="UniProtKB">
        <authorList>
            <consortium name="RefSeq"/>
        </authorList>
    </citation>
    <scope>IDENTIFICATION</scope>
</reference>
<evidence type="ECO:0000256" key="1">
    <source>
        <dbReference type="SAM" id="MobiDB-lite"/>
    </source>
</evidence>
<evidence type="ECO:0000256" key="2">
    <source>
        <dbReference type="SAM" id="Phobius"/>
    </source>
</evidence>
<dbReference type="Proteomes" id="UP000694888">
    <property type="component" value="Unplaced"/>
</dbReference>
<keyword evidence="2" id="KW-1133">Transmembrane helix</keyword>
<organism evidence="3 4">
    <name type="scientific">Aplysia californica</name>
    <name type="common">California sea hare</name>
    <dbReference type="NCBI Taxonomy" id="6500"/>
    <lineage>
        <taxon>Eukaryota</taxon>
        <taxon>Metazoa</taxon>
        <taxon>Spiralia</taxon>
        <taxon>Lophotrochozoa</taxon>
        <taxon>Mollusca</taxon>
        <taxon>Gastropoda</taxon>
        <taxon>Heterobranchia</taxon>
        <taxon>Euthyneura</taxon>
        <taxon>Tectipleura</taxon>
        <taxon>Aplysiida</taxon>
        <taxon>Aplysioidea</taxon>
        <taxon>Aplysiidae</taxon>
        <taxon>Aplysia</taxon>
    </lineage>
</organism>
<feature type="compositionally biased region" description="Basic and acidic residues" evidence="1">
    <location>
        <begin position="30"/>
        <end position="41"/>
    </location>
</feature>
<evidence type="ECO:0000313" key="3">
    <source>
        <dbReference type="Proteomes" id="UP000694888"/>
    </source>
</evidence>
<feature type="transmembrane region" description="Helical" evidence="2">
    <location>
        <begin position="117"/>
        <end position="137"/>
    </location>
</feature>
<keyword evidence="3" id="KW-1185">Reference proteome</keyword>
<name>A0ABM1AB46_APLCA</name>
<gene>
    <name evidence="4" type="primary">LOC101853648</name>
</gene>
<sequence>MWFWNFDFSFLRASQLYGVTWWTRVDHSDKLQNEDDGDRSFQMRNGDFPTDDETSSRDTRKDEEDDDEDSDDEEGRCQRWVNAACGMPKAQAKNKQTAAITLNERRSFLIENPRWEAILNINAALGLSVMAFLIGYYR</sequence>
<dbReference type="GeneID" id="101853648"/>
<keyword evidence="2" id="KW-0812">Transmembrane</keyword>
<feature type="region of interest" description="Disordered" evidence="1">
    <location>
        <begin position="30"/>
        <end position="76"/>
    </location>
</feature>
<feature type="compositionally biased region" description="Acidic residues" evidence="1">
    <location>
        <begin position="63"/>
        <end position="74"/>
    </location>
</feature>
<keyword evidence="2" id="KW-0472">Membrane</keyword>
<proteinExistence type="predicted"/>